<feature type="domain" description="TTC28 C-terminal" evidence="3">
    <location>
        <begin position="1700"/>
        <end position="1794"/>
    </location>
</feature>
<accession>A7SXS8</accession>
<dbReference type="Pfam" id="PF13181">
    <property type="entry name" value="TPR_8"/>
    <property type="match status" value="2"/>
</dbReference>
<feature type="domain" description="CHAT" evidence="2">
    <location>
        <begin position="1273"/>
        <end position="1585"/>
    </location>
</feature>
<feature type="repeat" description="TPR" evidence="1">
    <location>
        <begin position="868"/>
        <end position="901"/>
    </location>
</feature>
<dbReference type="InterPro" id="IPR011990">
    <property type="entry name" value="TPR-like_helical_dom_sf"/>
</dbReference>
<dbReference type="SUPFAM" id="SSF48452">
    <property type="entry name" value="TPR-like"/>
    <property type="match status" value="5"/>
</dbReference>
<evidence type="ECO:0000313" key="4">
    <source>
        <dbReference type="EMBL" id="EDO31475.1"/>
    </source>
</evidence>
<dbReference type="HOGENOM" id="CLU_000553_0_0_1"/>
<feature type="non-terminal residue" evidence="4">
    <location>
        <position position="1"/>
    </location>
</feature>
<feature type="repeat" description="TPR" evidence="1">
    <location>
        <begin position="547"/>
        <end position="580"/>
    </location>
</feature>
<dbReference type="Pfam" id="PF26117">
    <property type="entry name" value="TTC28_C"/>
    <property type="match status" value="1"/>
</dbReference>
<dbReference type="Pfam" id="PF13176">
    <property type="entry name" value="TPR_7"/>
    <property type="match status" value="2"/>
</dbReference>
<dbReference type="FunFam" id="1.25.40.10:FF:002790">
    <property type="entry name" value="Predicted protein"/>
    <property type="match status" value="1"/>
</dbReference>
<dbReference type="InterPro" id="IPR024983">
    <property type="entry name" value="CHAT_dom"/>
</dbReference>
<reference evidence="4 5" key="1">
    <citation type="journal article" date="2007" name="Science">
        <title>Sea anemone genome reveals ancestral eumetazoan gene repertoire and genomic organization.</title>
        <authorList>
            <person name="Putnam N.H."/>
            <person name="Srivastava M."/>
            <person name="Hellsten U."/>
            <person name="Dirks B."/>
            <person name="Chapman J."/>
            <person name="Salamov A."/>
            <person name="Terry A."/>
            <person name="Shapiro H."/>
            <person name="Lindquist E."/>
            <person name="Kapitonov V.V."/>
            <person name="Jurka J."/>
            <person name="Genikhovich G."/>
            <person name="Grigoriev I.V."/>
            <person name="Lucas S.M."/>
            <person name="Steele R.E."/>
            <person name="Finnerty J.R."/>
            <person name="Technau U."/>
            <person name="Martindale M.Q."/>
            <person name="Rokhsar D.S."/>
        </authorList>
    </citation>
    <scope>NUCLEOTIDE SEQUENCE [LARGE SCALE GENOMIC DNA]</scope>
    <source>
        <strain evidence="5">CH2 X CH6</strain>
    </source>
</reference>
<feature type="repeat" description="TPR" evidence="1">
    <location>
        <begin position="507"/>
        <end position="540"/>
    </location>
</feature>
<feature type="repeat" description="TPR" evidence="1">
    <location>
        <begin position="467"/>
        <end position="500"/>
    </location>
</feature>
<dbReference type="Pfam" id="PF12770">
    <property type="entry name" value="CHAT"/>
    <property type="match status" value="1"/>
</dbReference>
<feature type="repeat" description="TPR" evidence="1">
    <location>
        <begin position="908"/>
        <end position="941"/>
    </location>
</feature>
<dbReference type="Pfam" id="PF13424">
    <property type="entry name" value="TPR_12"/>
    <property type="match status" value="7"/>
</dbReference>
<dbReference type="FunFam" id="1.25.40.10:FF:000040">
    <property type="entry name" value="Tetratricopeptide repeat domain 28"/>
    <property type="match status" value="1"/>
</dbReference>
<dbReference type="eggNOG" id="KOG1130">
    <property type="taxonomic scope" value="Eukaryota"/>
</dbReference>
<dbReference type="EMBL" id="DS469896">
    <property type="protein sequence ID" value="EDO31475.1"/>
    <property type="molecule type" value="Genomic_DNA"/>
</dbReference>
<evidence type="ECO:0000313" key="5">
    <source>
        <dbReference type="Proteomes" id="UP000001593"/>
    </source>
</evidence>
<dbReference type="InParanoid" id="A7SXS8"/>
<dbReference type="PANTHER" id="PTHR10098">
    <property type="entry name" value="RAPSYN-RELATED"/>
    <property type="match status" value="1"/>
</dbReference>
<sequence>AHYRQGVALQCMGRHAEALAAFATALAQDEKSPQLLNTLLDAALKSPLKDSLQPTCDQLKTMRLDKSPFVMISLIGQELLSLNYLQAAVGCLEAALKIGTCGLKLRGSVISALSTAYWKMGNVTKAMEYMKQDLETSQSLGDKVGECRAHRNLGGACYSQRLHHEATEHYRMQFAIAMKIKDLHSAALALSSLGHVYVAVNDYSNALASHRQASQLYKEMGERLSEGRELGNIGAVHVLLLQYDQAIHCHQEHLKIAVELGDSAEEGRAYSNLGSAYHCKRDYSKAIQFHKLVQDIAKKTNDLSMETRAYAGLGHAYRFKGDLDEARNFHELQLEVSVQLKDRATEGRALSNLGIIFQQQGVYARALKLHKGHLAVCKELEDRAGQGRAYGNMGCAYSALRRYDQAVKFHKQELLISKEVNDRASEACTHGNLAVAYQALGSQAKALKHYQQHLLVAQELKDKMNESVALSNLGNFYSSCGEFTNAVPYYEKFLNVTRQLGDHAGECKACHNLGFAHFSLGNHSEAVKFYERNVALAKDLDDHTSLARAYCNFGLAFSALGNYDRALECQREFLVISQNLKDIQGIIKAHGNIGDIYMNLGNATLAVEEYEEQLKFAESLGDLSLMGDACGTLGSAYRTAEEPSKALDCHKRELDLRNRSDDALAACRALGNLGLDYMEMGRHNDAHACFNDQLNKASDIGDAALEAQSCGNLGLCKLKTGDYHEALGYFEHQLATLERLPGALLDSGRAYGKRGECYHLLGDSNEAIRDYEKYLAAAQQAESAYDQDKAYRGLGVALKTTGNLQQALVCFEKRLVVAYELTDLSSKAAAYGELGTLHKALGNYEQAIAFFEQQLSLAKECSDRENEIEALSGLGIVNQKMGEYSKALRHHEEELRLATELRNQKRQARAYHNLGMTHELLGNYEQAIVCQEQNLNLASHMGDRLAKTQAYSCLGRTYHALENYPHAISFLKQGLAIAEVLKRTEDEARMRHRLGMSYLANKQLEAAQEELYHAADLLERIREEGIRNGDYKLSLYELQSACYQVLQRVMVGLGRYEEALTVAERARSRDFIDLLLQRQGGANISGDLTSSLNNPLGSTEQIMNFVKNQKATIVYYSIAAGHLYSWLLTPKSGLVKFHDSLVGEDDAEESAVDLEQSTSGIYSHAATLLDSYITHLRDALGVKPHLNLKRATSMTDGDIESTLQGDSMLGLSTSLRSYVSADEDDDVMSVVSAPGGRPSMASTPRNNILSMRNSVSKLNGVRSSAKKNWSGKPPLRALYELLIAPMEDSLPSSSTFENEGSELVLVLQGDLYLVPFAVLKGTVSKESMFRRFRLMVVPSLQALYSSKKASRETDFSKIDPSSVLIVGNPKVPSTFGQWSSNPSAEHEAKIVADLFMAKPLLGNSASKTEILRRLPTAECVHFATHVSWKLTAVILSPSTSDNKLTTTASTDSGNEGFDFLGDTDDAPPLSDFLLTAADVLEQKTSAKIVVIGAAHNDSQSARNRITSEGLVGLTRAFLSSGAQCVLVSLWPVPDLACKLLMKAFYGGLLKGLSASHALSQAMNVVQKTKQFSHPSNWAGFVLVGDTAIASREAMMGHAYALLLNNPKSVREALKVLVHLIDKASERIRRGQRSSMYTAEASIDAKVKGVRGWRELLRSVGFRFQKAKNGLPDSVFFPTATTSLSDRLSKASEDLYALLGSPTTLQALAKLAYATATNRALVSLLNKVLSCFYNNTASVQVPLQLKLWRTDGCHELLASLGFDVIGVGKEEVMLRSGKLNSRRAVQCTVRALCALAGKLL</sequence>
<gene>
    <name evidence="4" type="ORF">NEMVEDRAFT_v1g137107</name>
</gene>
<dbReference type="Proteomes" id="UP000001593">
    <property type="component" value="Unassembled WGS sequence"/>
</dbReference>
<dbReference type="FunFam" id="1.25.40.10:FF:001590">
    <property type="entry name" value="Rapsynoid, putative"/>
    <property type="match status" value="1"/>
</dbReference>
<feature type="repeat" description="TPR" evidence="1">
    <location>
        <begin position="187"/>
        <end position="220"/>
    </location>
</feature>
<feature type="repeat" description="TPR" evidence="1">
    <location>
        <begin position="828"/>
        <end position="861"/>
    </location>
</feature>
<dbReference type="OMA" id="FHAARID"/>
<keyword evidence="5" id="KW-1185">Reference proteome</keyword>
<keyword evidence="1" id="KW-0802">TPR repeat</keyword>
<dbReference type="PhylomeDB" id="A7SXS8"/>
<organism evidence="4 5">
    <name type="scientific">Nematostella vectensis</name>
    <name type="common">Starlet sea anemone</name>
    <dbReference type="NCBI Taxonomy" id="45351"/>
    <lineage>
        <taxon>Eukaryota</taxon>
        <taxon>Metazoa</taxon>
        <taxon>Cnidaria</taxon>
        <taxon>Anthozoa</taxon>
        <taxon>Hexacorallia</taxon>
        <taxon>Actiniaria</taxon>
        <taxon>Edwardsiidae</taxon>
        <taxon>Nematostella</taxon>
    </lineage>
</organism>
<proteinExistence type="predicted"/>
<dbReference type="Gene3D" id="1.25.40.10">
    <property type="entry name" value="Tetratricopeptide repeat domain"/>
    <property type="match status" value="6"/>
</dbReference>
<dbReference type="SMART" id="SM00028">
    <property type="entry name" value="TPR"/>
    <property type="match status" value="24"/>
</dbReference>
<dbReference type="FunFam" id="1.25.40.10:FF:000416">
    <property type="entry name" value="Tetratricopeptide repeat protein 28"/>
    <property type="match status" value="1"/>
</dbReference>
<name>A7SXS8_NEMVE</name>
<evidence type="ECO:0000256" key="1">
    <source>
        <dbReference type="PROSITE-ProRule" id="PRU00339"/>
    </source>
</evidence>
<evidence type="ECO:0008006" key="6">
    <source>
        <dbReference type="Google" id="ProtNLM"/>
    </source>
</evidence>
<dbReference type="PANTHER" id="PTHR10098:SF108">
    <property type="entry name" value="TETRATRICOPEPTIDE REPEAT PROTEIN 28"/>
    <property type="match status" value="1"/>
</dbReference>
<evidence type="ECO:0000259" key="3">
    <source>
        <dbReference type="Pfam" id="PF26117"/>
    </source>
</evidence>
<dbReference type="InterPro" id="IPR019734">
    <property type="entry name" value="TPR_rpt"/>
</dbReference>
<protein>
    <recommendedName>
        <fullName evidence="6">CHAT domain-containing protein</fullName>
    </recommendedName>
</protein>
<dbReference type="InterPro" id="IPR058900">
    <property type="entry name" value="TTC28_C"/>
</dbReference>
<dbReference type="STRING" id="45351.A7SXS8"/>
<evidence type="ECO:0000259" key="2">
    <source>
        <dbReference type="Pfam" id="PF12770"/>
    </source>
</evidence>
<dbReference type="PROSITE" id="PS50005">
    <property type="entry name" value="TPR"/>
    <property type="match status" value="7"/>
</dbReference>